<keyword evidence="2" id="KW-1185">Reference proteome</keyword>
<dbReference type="AlphaFoldDB" id="A0A4R2S278"/>
<reference evidence="1 2" key="1">
    <citation type="submission" date="2019-03" db="EMBL/GenBank/DDBJ databases">
        <title>Genomic Encyclopedia of Type Strains, Phase IV (KMG-IV): sequencing the most valuable type-strain genomes for metagenomic binning, comparative biology and taxonomic classification.</title>
        <authorList>
            <person name="Goeker M."/>
        </authorList>
    </citation>
    <scope>NUCLEOTIDE SEQUENCE [LARGE SCALE GENOMIC DNA]</scope>
    <source>
        <strain evidence="1 2">DSM 46831</strain>
    </source>
</reference>
<dbReference type="EMBL" id="SLXV01000002">
    <property type="protein sequence ID" value="TCP70413.1"/>
    <property type="molecule type" value="Genomic_DNA"/>
</dbReference>
<comment type="caution">
    <text evidence="1">The sequence shown here is derived from an EMBL/GenBank/DDBJ whole genome shotgun (WGS) entry which is preliminary data.</text>
</comment>
<evidence type="ECO:0000313" key="2">
    <source>
        <dbReference type="Proteomes" id="UP000294746"/>
    </source>
</evidence>
<gene>
    <name evidence="1" type="ORF">EDD57_10255</name>
</gene>
<sequence length="54" mass="6331">MKQVHFIIKLMVVLSLGVFLENTDHKVLVPNDRIKENEKVANAEIGRFFCWFLV</sequence>
<evidence type="ECO:0000313" key="1">
    <source>
        <dbReference type="EMBL" id="TCP70413.1"/>
    </source>
</evidence>
<dbReference type="Proteomes" id="UP000294746">
    <property type="component" value="Unassembled WGS sequence"/>
</dbReference>
<name>A0A4R2S278_9BACL</name>
<proteinExistence type="predicted"/>
<protein>
    <submittedName>
        <fullName evidence="1">Uncharacterized protein</fullName>
    </submittedName>
</protein>
<accession>A0A4R2S278</accession>
<organism evidence="1 2">
    <name type="scientific">Baia soyae</name>
    <dbReference type="NCBI Taxonomy" id="1544746"/>
    <lineage>
        <taxon>Bacteria</taxon>
        <taxon>Bacillati</taxon>
        <taxon>Bacillota</taxon>
        <taxon>Bacilli</taxon>
        <taxon>Bacillales</taxon>
        <taxon>Thermoactinomycetaceae</taxon>
        <taxon>Baia</taxon>
    </lineage>
</organism>